<dbReference type="PRINTS" id="PR00039">
    <property type="entry name" value="HTHLYSR"/>
</dbReference>
<dbReference type="FunFam" id="1.10.10.10:FF:000001">
    <property type="entry name" value="LysR family transcriptional regulator"/>
    <property type="match status" value="1"/>
</dbReference>
<keyword evidence="7" id="KW-1185">Reference proteome</keyword>
<dbReference type="RefSeq" id="WP_109457946.1">
    <property type="nucleotide sequence ID" value="NZ_QFBC01000003.1"/>
</dbReference>
<dbReference type="Pfam" id="PF03466">
    <property type="entry name" value="LysR_substrate"/>
    <property type="match status" value="1"/>
</dbReference>
<dbReference type="GO" id="GO:0000976">
    <property type="term" value="F:transcription cis-regulatory region binding"/>
    <property type="evidence" value="ECO:0007669"/>
    <property type="project" value="TreeGrafter"/>
</dbReference>
<reference evidence="6 7" key="1">
    <citation type="submission" date="2018-05" db="EMBL/GenBank/DDBJ databases">
        <title>The draft genome of strain NS-104.</title>
        <authorList>
            <person name="Hang P."/>
            <person name="Jiang J."/>
        </authorList>
    </citation>
    <scope>NUCLEOTIDE SEQUENCE [LARGE SCALE GENOMIC DNA]</scope>
    <source>
        <strain evidence="6 7">NS-104</strain>
    </source>
</reference>
<evidence type="ECO:0000313" key="7">
    <source>
        <dbReference type="Proteomes" id="UP000245252"/>
    </source>
</evidence>
<feature type="domain" description="HTH lysR-type" evidence="5">
    <location>
        <begin position="5"/>
        <end position="63"/>
    </location>
</feature>
<dbReference type="SUPFAM" id="SSF46785">
    <property type="entry name" value="Winged helix' DNA-binding domain"/>
    <property type="match status" value="1"/>
</dbReference>
<dbReference type="Gene3D" id="3.40.190.290">
    <property type="match status" value="1"/>
</dbReference>
<keyword evidence="3" id="KW-0238">DNA-binding</keyword>
<dbReference type="InterPro" id="IPR036390">
    <property type="entry name" value="WH_DNA-bd_sf"/>
</dbReference>
<dbReference type="PANTHER" id="PTHR30126">
    <property type="entry name" value="HTH-TYPE TRANSCRIPTIONAL REGULATOR"/>
    <property type="match status" value="1"/>
</dbReference>
<dbReference type="InterPro" id="IPR036388">
    <property type="entry name" value="WH-like_DNA-bd_sf"/>
</dbReference>
<evidence type="ECO:0000259" key="5">
    <source>
        <dbReference type="PROSITE" id="PS50931"/>
    </source>
</evidence>
<protein>
    <submittedName>
        <fullName evidence="6">LysR family transcriptional regulator</fullName>
    </submittedName>
</protein>
<dbReference type="PANTHER" id="PTHR30126:SF91">
    <property type="entry name" value="LYSR FAMILY TRANSCRIPTIONAL REGULATOR"/>
    <property type="match status" value="1"/>
</dbReference>
<evidence type="ECO:0000256" key="2">
    <source>
        <dbReference type="ARBA" id="ARBA00023015"/>
    </source>
</evidence>
<keyword evidence="2" id="KW-0805">Transcription regulation</keyword>
<dbReference type="GO" id="GO:0003700">
    <property type="term" value="F:DNA-binding transcription factor activity"/>
    <property type="evidence" value="ECO:0007669"/>
    <property type="project" value="InterPro"/>
</dbReference>
<evidence type="ECO:0000256" key="1">
    <source>
        <dbReference type="ARBA" id="ARBA00009437"/>
    </source>
</evidence>
<accession>A0A2U2DTC7</accession>
<dbReference type="InterPro" id="IPR000847">
    <property type="entry name" value="LysR_HTH_N"/>
</dbReference>
<dbReference type="InterPro" id="IPR005119">
    <property type="entry name" value="LysR_subst-bd"/>
</dbReference>
<gene>
    <name evidence="6" type="ORF">DEM27_09335</name>
</gene>
<sequence>MEANPTLDQLQVFLAVADTGSFSAASRQLNRAQSVISYTIGNLETQLDVALFERSGARQPKLTEAGKAMLSDARRIVADLQVMRARAKSLKQGLEAEVSVAISVMVPTHAVVDVLREFREMFPSVGLRLNVGELGAVMDMVLSDQASIGIGGALLQHDDALLAEKIGHSFMLPVASADHPLARITRPLTVADVREEVQLVVTDASGRTQGRDFNVLSYKTWRVSDMATKLDLVRGGLGWGGIPASLVRQDLSEGRLVQLQLDAYEQGEYPLYAIRKHSNPPGPAVAWMLEAFSSRLSRCPSRQDFVAMMADEAMPLQQAAE</sequence>
<comment type="caution">
    <text evidence="6">The sequence shown here is derived from an EMBL/GenBank/DDBJ whole genome shotgun (WGS) entry which is preliminary data.</text>
</comment>
<dbReference type="SUPFAM" id="SSF53850">
    <property type="entry name" value="Periplasmic binding protein-like II"/>
    <property type="match status" value="1"/>
</dbReference>
<evidence type="ECO:0000256" key="3">
    <source>
        <dbReference type="ARBA" id="ARBA00023125"/>
    </source>
</evidence>
<organism evidence="6 7">
    <name type="scientific">Metarhizobium album</name>
    <dbReference type="NCBI Taxonomy" id="2182425"/>
    <lineage>
        <taxon>Bacteria</taxon>
        <taxon>Pseudomonadati</taxon>
        <taxon>Pseudomonadota</taxon>
        <taxon>Alphaproteobacteria</taxon>
        <taxon>Hyphomicrobiales</taxon>
        <taxon>Rhizobiaceae</taxon>
        <taxon>Metarhizobium</taxon>
    </lineage>
</organism>
<proteinExistence type="inferred from homology"/>
<dbReference type="PROSITE" id="PS50931">
    <property type="entry name" value="HTH_LYSR"/>
    <property type="match status" value="1"/>
</dbReference>
<evidence type="ECO:0000256" key="4">
    <source>
        <dbReference type="ARBA" id="ARBA00023163"/>
    </source>
</evidence>
<keyword evidence="4" id="KW-0804">Transcription</keyword>
<dbReference type="OrthoDB" id="196624at2"/>
<evidence type="ECO:0000313" key="6">
    <source>
        <dbReference type="EMBL" id="PWE56570.1"/>
    </source>
</evidence>
<name>A0A2U2DTC7_9HYPH</name>
<dbReference type="AlphaFoldDB" id="A0A2U2DTC7"/>
<dbReference type="EMBL" id="QFBC01000003">
    <property type="protein sequence ID" value="PWE56570.1"/>
    <property type="molecule type" value="Genomic_DNA"/>
</dbReference>
<dbReference type="Pfam" id="PF00126">
    <property type="entry name" value="HTH_1"/>
    <property type="match status" value="1"/>
</dbReference>
<comment type="similarity">
    <text evidence="1">Belongs to the LysR transcriptional regulatory family.</text>
</comment>
<dbReference type="Gene3D" id="1.10.10.10">
    <property type="entry name" value="Winged helix-like DNA-binding domain superfamily/Winged helix DNA-binding domain"/>
    <property type="match status" value="1"/>
</dbReference>
<dbReference type="Proteomes" id="UP000245252">
    <property type="component" value="Unassembled WGS sequence"/>
</dbReference>